<dbReference type="Proteomes" id="UP000051166">
    <property type="component" value="Unassembled WGS sequence"/>
</dbReference>
<evidence type="ECO:0000256" key="2">
    <source>
        <dbReference type="ARBA" id="ARBA00022679"/>
    </source>
</evidence>
<proteinExistence type="inferred from homology"/>
<dbReference type="FunFam" id="2.40.50.140:FF:000097">
    <property type="entry name" value="23S rRNA (uracil(1939)-C(5))-methyltransferase RlmD"/>
    <property type="match status" value="1"/>
</dbReference>
<feature type="domain" description="TRAM" evidence="6">
    <location>
        <begin position="57"/>
        <end position="115"/>
    </location>
</feature>
<dbReference type="InterPro" id="IPR010280">
    <property type="entry name" value="U5_MeTrfase_fam"/>
</dbReference>
<keyword evidence="1 4" id="KW-0489">Methyltransferase</keyword>
<dbReference type="PROSITE" id="PS01230">
    <property type="entry name" value="TRMA_1"/>
    <property type="match status" value="1"/>
</dbReference>
<dbReference type="Pfam" id="PF01938">
    <property type="entry name" value="TRAM"/>
    <property type="match status" value="1"/>
</dbReference>
<dbReference type="Gene3D" id="2.40.50.1070">
    <property type="match status" value="1"/>
</dbReference>
<feature type="binding site" evidence="4">
    <location>
        <position position="436"/>
    </location>
    <ligand>
        <name>S-adenosyl-L-methionine</name>
        <dbReference type="ChEBI" id="CHEBI:59789"/>
    </ligand>
</feature>
<dbReference type="NCBIfam" id="TIGR00479">
    <property type="entry name" value="rumA"/>
    <property type="match status" value="1"/>
</dbReference>
<keyword evidence="3 4" id="KW-0949">S-adenosyl-L-methionine</keyword>
<dbReference type="PATRIC" id="fig|1423801.4.peg.1128"/>
<evidence type="ECO:0000256" key="4">
    <source>
        <dbReference type="PROSITE-ProRule" id="PRU01024"/>
    </source>
</evidence>
<dbReference type="GO" id="GO:0070475">
    <property type="term" value="P:rRNA base methylation"/>
    <property type="evidence" value="ECO:0007669"/>
    <property type="project" value="TreeGrafter"/>
</dbReference>
<comment type="similarity">
    <text evidence="4">Belongs to the class I-like SAM-binding methyltransferase superfamily. RNA M5U methyltransferase family.</text>
</comment>
<evidence type="ECO:0000313" key="8">
    <source>
        <dbReference type="Proteomes" id="UP000051166"/>
    </source>
</evidence>
<dbReference type="SUPFAM" id="SSF53335">
    <property type="entry name" value="S-adenosyl-L-methionine-dependent methyltransferases"/>
    <property type="match status" value="1"/>
</dbReference>
<evidence type="ECO:0000256" key="5">
    <source>
        <dbReference type="PROSITE-ProRule" id="PRU10015"/>
    </source>
</evidence>
<dbReference type="PANTHER" id="PTHR11061:SF30">
    <property type="entry name" value="TRNA (URACIL(54)-C(5))-METHYLTRANSFERASE"/>
    <property type="match status" value="1"/>
</dbReference>
<dbReference type="Gene3D" id="3.40.50.150">
    <property type="entry name" value="Vaccinia Virus protein VP39"/>
    <property type="match status" value="1"/>
</dbReference>
<evidence type="ECO:0000256" key="3">
    <source>
        <dbReference type="ARBA" id="ARBA00022691"/>
    </source>
</evidence>
<organism evidence="7 8">
    <name type="scientific">Liquorilactobacillus satsumensis DSM 16230 = JCM 12392</name>
    <dbReference type="NCBI Taxonomy" id="1423801"/>
    <lineage>
        <taxon>Bacteria</taxon>
        <taxon>Bacillati</taxon>
        <taxon>Bacillota</taxon>
        <taxon>Bacilli</taxon>
        <taxon>Lactobacillales</taxon>
        <taxon>Lactobacillaceae</taxon>
        <taxon>Liquorilactobacillus</taxon>
    </lineage>
</organism>
<dbReference type="CDD" id="cd02440">
    <property type="entry name" value="AdoMet_MTases"/>
    <property type="match status" value="1"/>
</dbReference>
<gene>
    <name evidence="7" type="ORF">FD50_GL001107</name>
</gene>
<evidence type="ECO:0000313" key="7">
    <source>
        <dbReference type="EMBL" id="KRL97898.1"/>
    </source>
</evidence>
<feature type="binding site" evidence="4">
    <location>
        <position position="388"/>
    </location>
    <ligand>
        <name>S-adenosyl-L-methionine</name>
        <dbReference type="ChEBI" id="CHEBI:59789"/>
    </ligand>
</feature>
<feature type="active site" evidence="5">
    <location>
        <position position="463"/>
    </location>
</feature>
<dbReference type="PANTHER" id="PTHR11061">
    <property type="entry name" value="RNA M5U METHYLTRANSFERASE"/>
    <property type="match status" value="1"/>
</dbReference>
<reference evidence="7 8" key="1">
    <citation type="journal article" date="2015" name="Genome Announc.">
        <title>Expanding the biotechnology potential of lactobacilli through comparative genomics of 213 strains and associated genera.</title>
        <authorList>
            <person name="Sun Z."/>
            <person name="Harris H.M."/>
            <person name="McCann A."/>
            <person name="Guo C."/>
            <person name="Argimon S."/>
            <person name="Zhang W."/>
            <person name="Yang X."/>
            <person name="Jeffery I.B."/>
            <person name="Cooney J.C."/>
            <person name="Kagawa T.F."/>
            <person name="Liu W."/>
            <person name="Song Y."/>
            <person name="Salvetti E."/>
            <person name="Wrobel A."/>
            <person name="Rasinkangas P."/>
            <person name="Parkhill J."/>
            <person name="Rea M.C."/>
            <person name="O'Sullivan O."/>
            <person name="Ritari J."/>
            <person name="Douillard F.P."/>
            <person name="Paul Ross R."/>
            <person name="Yang R."/>
            <person name="Briner A.E."/>
            <person name="Felis G.E."/>
            <person name="de Vos W.M."/>
            <person name="Barrangou R."/>
            <person name="Klaenhammer T.R."/>
            <person name="Caufield P.W."/>
            <person name="Cui Y."/>
            <person name="Zhang H."/>
            <person name="O'Toole P.W."/>
        </authorList>
    </citation>
    <scope>NUCLEOTIDE SEQUENCE [LARGE SCALE GENOMIC DNA]</scope>
    <source>
        <strain evidence="7 8">DSM 16230</strain>
    </source>
</reference>
<keyword evidence="8" id="KW-1185">Reference proteome</keyword>
<dbReference type="InterPro" id="IPR029063">
    <property type="entry name" value="SAM-dependent_MTases_sf"/>
</dbReference>
<feature type="binding site" evidence="4">
    <location>
        <position position="367"/>
    </location>
    <ligand>
        <name>S-adenosyl-L-methionine</name>
        <dbReference type="ChEBI" id="CHEBI:59789"/>
    </ligand>
</feature>
<dbReference type="PROSITE" id="PS51687">
    <property type="entry name" value="SAM_MT_RNA_M5U"/>
    <property type="match status" value="1"/>
</dbReference>
<dbReference type="FunFam" id="2.40.50.1070:FF:000003">
    <property type="entry name" value="23S rRNA (Uracil-5-)-methyltransferase RumA"/>
    <property type="match status" value="1"/>
</dbReference>
<evidence type="ECO:0000259" key="6">
    <source>
        <dbReference type="PROSITE" id="PS50926"/>
    </source>
</evidence>
<protein>
    <submittedName>
        <fullName evidence="7">tRNA (Uracil-5-)-methyltransferase</fullName>
    </submittedName>
</protein>
<dbReference type="GO" id="GO:0070041">
    <property type="term" value="F:rRNA (uridine-C5-)-methyltransferase activity"/>
    <property type="evidence" value="ECO:0007669"/>
    <property type="project" value="TreeGrafter"/>
</dbReference>
<dbReference type="AlphaFoldDB" id="A0A0R1V2A2"/>
<dbReference type="EMBL" id="AZFQ01000047">
    <property type="protein sequence ID" value="KRL97898.1"/>
    <property type="molecule type" value="Genomic_DNA"/>
</dbReference>
<dbReference type="InterPro" id="IPR002792">
    <property type="entry name" value="TRAM_dom"/>
</dbReference>
<dbReference type="SUPFAM" id="SSF50249">
    <property type="entry name" value="Nucleic acid-binding proteins"/>
    <property type="match status" value="1"/>
</dbReference>
<accession>A0A0R1V2A2</accession>
<keyword evidence="2 4" id="KW-0808">Transferase</keyword>
<feature type="binding site" evidence="4">
    <location>
        <position position="338"/>
    </location>
    <ligand>
        <name>S-adenosyl-L-methionine</name>
        <dbReference type="ChEBI" id="CHEBI:59789"/>
    </ligand>
</feature>
<dbReference type="STRING" id="1423801.FD50_GL001107"/>
<dbReference type="InterPro" id="IPR012340">
    <property type="entry name" value="NA-bd_OB-fold"/>
</dbReference>
<dbReference type="PROSITE" id="PS50926">
    <property type="entry name" value="TRAM"/>
    <property type="match status" value="1"/>
</dbReference>
<feature type="active site" description="Nucleophile" evidence="4">
    <location>
        <position position="463"/>
    </location>
</feature>
<dbReference type="InterPro" id="IPR030390">
    <property type="entry name" value="MeTrfase_TrmA_AS"/>
</dbReference>
<dbReference type="InterPro" id="IPR030391">
    <property type="entry name" value="MeTrfase_TrmA_CS"/>
</dbReference>
<dbReference type="Pfam" id="PF05958">
    <property type="entry name" value="tRNA_U5-meth_tr"/>
    <property type="match status" value="1"/>
</dbReference>
<dbReference type="PROSITE" id="PS01231">
    <property type="entry name" value="TRMA_2"/>
    <property type="match status" value="1"/>
</dbReference>
<dbReference type="Gene3D" id="2.40.50.140">
    <property type="entry name" value="Nucleic acid-binding proteins"/>
    <property type="match status" value="1"/>
</dbReference>
<evidence type="ECO:0000256" key="1">
    <source>
        <dbReference type="ARBA" id="ARBA00022603"/>
    </source>
</evidence>
<name>A0A0R1V2A2_9LACO</name>
<sequence>MFNIALLFLRCPQSAAGANFQIVQSLRMSTWQFGVGIGGCKLLGTSNTKEKEMNKAPVTKNQELELTITDLSYEGKGVAKIERYPLFIANALPGETVVAHVMKAGKNFGFAKVIKRLNDSPQRATAIEDKYMQTGIAPLEHLKYAAQLEFKRTQIVELLKKAHLEQLQVAPTVGMTTPTHYRNKAQIPVRMVRGQLETGFFHQNSHRLIPMENFLIQDPRIDEVVKKVRDIMRKYQVIAYNEDGHSGILRHLIVRRGHYSHEVMVILVTRTKRMPQSEQITQAILQECPDVVSVIQNINQEKTNVILGSKDRLLAGKAQITDTLNGISFAISAHSFYQVNSVQTERLYQEVAQRAELTGNETVIDAYCGIGTISLNLAAKAKQVYGVEIVPEAIADARKNAEMNKIANTTFEVGTASEWMTKWSQAGLKPDVVVFDPPRKGLDNEVIQSTVTLAPRKIVYVSCNPATLVRDLQIFIQQGYEIKQPILPVDQFPQTVHVESVTVLERA</sequence>
<comment type="caution">
    <text evidence="7">The sequence shown here is derived from an EMBL/GenBank/DDBJ whole genome shotgun (WGS) entry which is preliminary data.</text>
</comment>
<dbReference type="FunFam" id="3.40.50.150:FF:000009">
    <property type="entry name" value="23S rRNA (Uracil(1939)-C(5))-methyltransferase RlmD"/>
    <property type="match status" value="1"/>
</dbReference>